<evidence type="ECO:0008006" key="3">
    <source>
        <dbReference type="Google" id="ProtNLM"/>
    </source>
</evidence>
<evidence type="ECO:0000256" key="1">
    <source>
        <dbReference type="SAM" id="Phobius"/>
    </source>
</evidence>
<feature type="transmembrane region" description="Helical" evidence="1">
    <location>
        <begin position="21"/>
        <end position="40"/>
    </location>
</feature>
<organism evidence="2">
    <name type="scientific">Davidia involucrata</name>
    <name type="common">Dove tree</name>
    <dbReference type="NCBI Taxonomy" id="16924"/>
    <lineage>
        <taxon>Eukaryota</taxon>
        <taxon>Viridiplantae</taxon>
        <taxon>Streptophyta</taxon>
        <taxon>Embryophyta</taxon>
        <taxon>Tracheophyta</taxon>
        <taxon>Spermatophyta</taxon>
        <taxon>Magnoliopsida</taxon>
        <taxon>eudicotyledons</taxon>
        <taxon>Gunneridae</taxon>
        <taxon>Pentapetalae</taxon>
        <taxon>asterids</taxon>
        <taxon>Cornales</taxon>
        <taxon>Nyssaceae</taxon>
        <taxon>Davidia</taxon>
    </lineage>
</organism>
<keyword evidence="1" id="KW-1133">Transmembrane helix</keyword>
<reference evidence="2" key="1">
    <citation type="submission" date="2019-08" db="EMBL/GenBank/DDBJ databases">
        <title>Reference gene set and small RNA set construction with multiple tissues from Davidia involucrata Baill.</title>
        <authorList>
            <person name="Yang H."/>
            <person name="Zhou C."/>
            <person name="Li G."/>
            <person name="Wang J."/>
            <person name="Gao P."/>
            <person name="Wang M."/>
            <person name="Wang R."/>
            <person name="Zhao Y."/>
        </authorList>
    </citation>
    <scope>NUCLEOTIDE SEQUENCE</scope>
    <source>
        <tissue evidence="2">Mixed with DoveR01_LX</tissue>
    </source>
</reference>
<dbReference type="EMBL" id="GHES01040281">
    <property type="protein sequence ID" value="MPA70840.1"/>
    <property type="molecule type" value="Transcribed_RNA"/>
</dbReference>
<gene>
    <name evidence="2" type="ORF">Din_040281</name>
</gene>
<dbReference type="AlphaFoldDB" id="A0A5B7BPF3"/>
<protein>
    <recommendedName>
        <fullName evidence="3">Sugar phosphate transporter domain-containing protein</fullName>
    </recommendedName>
</protein>
<sequence>MALINALSTLPASPPTKSTKFSCYWPLVYLFLSTGLAISLKYNSVGFYHMAKIVVTTIVSSFNLFWKKVTSQKVLVPTVISIGVVYSEPICNSTSLVLAA</sequence>
<evidence type="ECO:0000313" key="2">
    <source>
        <dbReference type="EMBL" id="MPA70840.1"/>
    </source>
</evidence>
<name>A0A5B7BPF3_DAVIN</name>
<feature type="transmembrane region" description="Helical" evidence="1">
    <location>
        <begin position="46"/>
        <end position="66"/>
    </location>
</feature>
<accession>A0A5B7BPF3</accession>
<keyword evidence="1" id="KW-0472">Membrane</keyword>
<keyword evidence="1" id="KW-0812">Transmembrane</keyword>
<proteinExistence type="predicted"/>